<dbReference type="Gene3D" id="3.30.70.100">
    <property type="match status" value="1"/>
</dbReference>
<keyword evidence="2" id="KW-0503">Monooxygenase</keyword>
<feature type="domain" description="ABM" evidence="1">
    <location>
        <begin position="2"/>
        <end position="91"/>
    </location>
</feature>
<dbReference type="Pfam" id="PF03992">
    <property type="entry name" value="ABM"/>
    <property type="match status" value="1"/>
</dbReference>
<dbReference type="RefSeq" id="WP_378265765.1">
    <property type="nucleotide sequence ID" value="NZ_JBHUKR010000007.1"/>
</dbReference>
<reference evidence="3" key="1">
    <citation type="journal article" date="2019" name="Int. J. Syst. Evol. Microbiol.">
        <title>The Global Catalogue of Microorganisms (GCM) 10K type strain sequencing project: providing services to taxonomists for standard genome sequencing and annotation.</title>
        <authorList>
            <consortium name="The Broad Institute Genomics Platform"/>
            <consortium name="The Broad Institute Genome Sequencing Center for Infectious Disease"/>
            <person name="Wu L."/>
            <person name="Ma J."/>
        </authorList>
    </citation>
    <scope>NUCLEOTIDE SEQUENCE [LARGE SCALE GENOMIC DNA]</scope>
    <source>
        <strain evidence="3">CGMCC 4.7645</strain>
    </source>
</reference>
<evidence type="ECO:0000313" key="2">
    <source>
        <dbReference type="EMBL" id="MFD2417779.1"/>
    </source>
</evidence>
<comment type="caution">
    <text evidence="2">The sequence shown here is derived from an EMBL/GenBank/DDBJ whole genome shotgun (WGS) entry which is preliminary data.</text>
</comment>
<gene>
    <name evidence="2" type="ORF">ACFSXZ_15745</name>
</gene>
<proteinExistence type="predicted"/>
<dbReference type="GO" id="GO:0004497">
    <property type="term" value="F:monooxygenase activity"/>
    <property type="evidence" value="ECO:0007669"/>
    <property type="project" value="UniProtKB-KW"/>
</dbReference>
<sequence length="100" mass="11422">MFALVARFYLRDAPAAAGFDALVAETAPKIRDIEPGTLIYAVHKVKDAPLSRVFYELYESREAFDQHEQNEHTKRFLAEREQYLTGVRVEFLDAPTGKGF</sequence>
<evidence type="ECO:0000259" key="1">
    <source>
        <dbReference type="PROSITE" id="PS51725"/>
    </source>
</evidence>
<evidence type="ECO:0000313" key="3">
    <source>
        <dbReference type="Proteomes" id="UP001597417"/>
    </source>
</evidence>
<dbReference type="SUPFAM" id="SSF54909">
    <property type="entry name" value="Dimeric alpha+beta barrel"/>
    <property type="match status" value="1"/>
</dbReference>
<dbReference type="Proteomes" id="UP001597417">
    <property type="component" value="Unassembled WGS sequence"/>
</dbReference>
<dbReference type="EMBL" id="JBHUKR010000007">
    <property type="protein sequence ID" value="MFD2417779.1"/>
    <property type="molecule type" value="Genomic_DNA"/>
</dbReference>
<dbReference type="InterPro" id="IPR011008">
    <property type="entry name" value="Dimeric_a/b-barrel"/>
</dbReference>
<dbReference type="InterPro" id="IPR007138">
    <property type="entry name" value="ABM_dom"/>
</dbReference>
<name>A0ABW5FU70_9PSEU</name>
<organism evidence="2 3">
    <name type="scientific">Amycolatopsis pigmentata</name>
    <dbReference type="NCBI Taxonomy" id="450801"/>
    <lineage>
        <taxon>Bacteria</taxon>
        <taxon>Bacillati</taxon>
        <taxon>Actinomycetota</taxon>
        <taxon>Actinomycetes</taxon>
        <taxon>Pseudonocardiales</taxon>
        <taxon>Pseudonocardiaceae</taxon>
        <taxon>Amycolatopsis</taxon>
    </lineage>
</organism>
<keyword evidence="2" id="KW-0560">Oxidoreductase</keyword>
<dbReference type="EC" id="1.-.-.-" evidence="2"/>
<dbReference type="PROSITE" id="PS51725">
    <property type="entry name" value="ABM"/>
    <property type="match status" value="1"/>
</dbReference>
<accession>A0ABW5FU70</accession>
<protein>
    <submittedName>
        <fullName evidence="2">Quinol monooxygenase</fullName>
        <ecNumber evidence="2">1.-.-.-</ecNumber>
    </submittedName>
</protein>
<keyword evidence="3" id="KW-1185">Reference proteome</keyword>